<name>A0A859DR80_9FIRM</name>
<evidence type="ECO:0000313" key="7">
    <source>
        <dbReference type="EMBL" id="QKN24627.1"/>
    </source>
</evidence>
<reference evidence="8" key="3">
    <citation type="journal article" date="2022" name="Int. J. Syst. Evol. Microbiol.">
        <title>Caproicibacterium lactatifermentans sp. nov., isolated from pit clay used for the production of Chinese strong aroma-type liquor.</title>
        <authorList>
            <person name="Wang H."/>
            <person name="Gu Y."/>
            <person name="Zhao D."/>
            <person name="Qiao Z."/>
            <person name="Zheng J."/>
            <person name="Gao J."/>
            <person name="Ren C."/>
            <person name="Xu Y."/>
        </authorList>
    </citation>
    <scope>NUCLEOTIDE SEQUENCE</scope>
    <source>
        <strain evidence="8">JNU-WLY1368</strain>
    </source>
</reference>
<evidence type="ECO:0000256" key="2">
    <source>
        <dbReference type="ARBA" id="ARBA00022475"/>
    </source>
</evidence>
<keyword evidence="2" id="KW-1003">Cell membrane</keyword>
<evidence type="ECO:0000313" key="8">
    <source>
        <dbReference type="EMBL" id="QKO30126.1"/>
    </source>
</evidence>
<dbReference type="RefSeq" id="WP_086036689.1">
    <property type="nucleotide sequence ID" value="NZ_CP046051.1"/>
</dbReference>
<dbReference type="KEGG" id="clf:GJQ69_09165"/>
<evidence type="ECO:0000256" key="1">
    <source>
        <dbReference type="ARBA" id="ARBA00004651"/>
    </source>
</evidence>
<keyword evidence="10" id="KW-1185">Reference proteome</keyword>
<accession>A0A859DR80</accession>
<dbReference type="EMBL" id="CP046051">
    <property type="protein sequence ID" value="QKN24627.1"/>
    <property type="molecule type" value="Genomic_DNA"/>
</dbReference>
<dbReference type="PANTHER" id="PTHR30294:SF29">
    <property type="entry name" value="MULTIDRUG ABC TRANSPORTER PERMEASE YBHS-RELATED"/>
    <property type="match status" value="1"/>
</dbReference>
<evidence type="ECO:0000313" key="10">
    <source>
        <dbReference type="Proteomes" id="UP000509623"/>
    </source>
</evidence>
<dbReference type="Proteomes" id="UP000501316">
    <property type="component" value="Chromosome"/>
</dbReference>
<reference evidence="9 10" key="1">
    <citation type="submission" date="2019-11" db="EMBL/GenBank/DDBJ databases">
        <authorList>
            <person name="Ren C."/>
            <person name="Wang H."/>
            <person name="Xu Y."/>
        </authorList>
    </citation>
    <scope>NUCLEOTIDE SEQUENCE [LARGE SCALE GENOMIC DNA]</scope>
    <source>
        <strain evidence="10">JNU-WLY1368</strain>
        <strain evidence="7 9">LBM 19010</strain>
    </source>
</reference>
<feature type="transmembrane region" description="Helical" evidence="6">
    <location>
        <begin position="45"/>
        <end position="65"/>
    </location>
</feature>
<evidence type="ECO:0000313" key="9">
    <source>
        <dbReference type="Proteomes" id="UP000501316"/>
    </source>
</evidence>
<dbReference type="Pfam" id="PF12679">
    <property type="entry name" value="ABC2_membrane_2"/>
    <property type="match status" value="1"/>
</dbReference>
<gene>
    <name evidence="7" type="ORF">GJQ69_09165</name>
    <name evidence="8" type="ORF">GKP14_03320</name>
</gene>
<dbReference type="InterPro" id="IPR051449">
    <property type="entry name" value="ABC-2_transporter_component"/>
</dbReference>
<evidence type="ECO:0000256" key="3">
    <source>
        <dbReference type="ARBA" id="ARBA00022692"/>
    </source>
</evidence>
<evidence type="ECO:0000256" key="4">
    <source>
        <dbReference type="ARBA" id="ARBA00022989"/>
    </source>
</evidence>
<dbReference type="PANTHER" id="PTHR30294">
    <property type="entry name" value="MEMBRANE COMPONENT OF ABC TRANSPORTER YHHJ-RELATED"/>
    <property type="match status" value="1"/>
</dbReference>
<reference evidence="8" key="2">
    <citation type="journal article" date="2021" name="Appl. Environ. Microbiol.">
        <title>Adaptability of a Caproate-Producing Bacterium Contributes to Its Dominance in an Anaerobic Fermentation System.</title>
        <authorList>
            <person name="Wang H."/>
            <person name="Gu Y."/>
            <person name="Zhou W."/>
            <person name="Zhao D."/>
            <person name="Qiao Z."/>
            <person name="Zheng J."/>
            <person name="Gao J."/>
            <person name="Chen X."/>
            <person name="Ren C."/>
            <person name="Xu Y."/>
        </authorList>
    </citation>
    <scope>NUCLEOTIDE SEQUENCE</scope>
    <source>
        <strain evidence="8">JNU-WLY1368</strain>
    </source>
</reference>
<dbReference type="AlphaFoldDB" id="A0A859DR80"/>
<keyword evidence="4 6" id="KW-1133">Transmembrane helix</keyword>
<sequence>MGAVTKKELKQYFHSPVAYVCLGVILALFGFFYTQVFLSGSSANISYVYGNMFIWCMLIIPILTMRTFSEERRTKTDQALLTAPVSTMGIVMGKFVGAFFIFFLAMTLSLIPAVVLTFSGSPNWAMIFGEYIGALLYGAAMTAIGIFISSLTENPIIAAIGSLGIAVLLMVIDSVASAVNNTAFSAVVSWISFSSRYKQFTSGIFDISAVVFFVSVTAALLFLTARRLESRRWN</sequence>
<evidence type="ECO:0000256" key="6">
    <source>
        <dbReference type="SAM" id="Phobius"/>
    </source>
</evidence>
<dbReference type="GO" id="GO:0005886">
    <property type="term" value="C:plasma membrane"/>
    <property type="evidence" value="ECO:0007669"/>
    <property type="project" value="UniProtKB-SubCell"/>
</dbReference>
<organism evidence="7 9">
    <name type="scientific">Caproicibacterium lactatifermentans</name>
    <dbReference type="NCBI Taxonomy" id="2666138"/>
    <lineage>
        <taxon>Bacteria</taxon>
        <taxon>Bacillati</taxon>
        <taxon>Bacillota</taxon>
        <taxon>Clostridia</taxon>
        <taxon>Eubacteriales</taxon>
        <taxon>Oscillospiraceae</taxon>
        <taxon>Caproicibacterium</taxon>
    </lineage>
</organism>
<feature type="transmembrane region" description="Helical" evidence="6">
    <location>
        <begin position="199"/>
        <end position="223"/>
    </location>
</feature>
<feature type="transmembrane region" description="Helical" evidence="6">
    <location>
        <begin position="95"/>
        <end position="118"/>
    </location>
</feature>
<feature type="transmembrane region" description="Helical" evidence="6">
    <location>
        <begin position="156"/>
        <end position="179"/>
    </location>
</feature>
<dbReference type="Proteomes" id="UP000509623">
    <property type="component" value="Chromosome"/>
</dbReference>
<proteinExistence type="predicted"/>
<dbReference type="GO" id="GO:0140359">
    <property type="term" value="F:ABC-type transporter activity"/>
    <property type="evidence" value="ECO:0007669"/>
    <property type="project" value="InterPro"/>
</dbReference>
<feature type="transmembrane region" description="Helical" evidence="6">
    <location>
        <begin position="124"/>
        <end position="149"/>
    </location>
</feature>
<protein>
    <submittedName>
        <fullName evidence="7">ABC transporter permease subunit</fullName>
    </submittedName>
</protein>
<feature type="transmembrane region" description="Helical" evidence="6">
    <location>
        <begin position="12"/>
        <end position="33"/>
    </location>
</feature>
<dbReference type="EMBL" id="CP046161">
    <property type="protein sequence ID" value="QKO30126.1"/>
    <property type="molecule type" value="Genomic_DNA"/>
</dbReference>
<keyword evidence="3 6" id="KW-0812">Transmembrane</keyword>
<comment type="subcellular location">
    <subcellularLocation>
        <location evidence="1">Cell membrane</location>
        <topology evidence="1">Multi-pass membrane protein</topology>
    </subcellularLocation>
</comment>
<keyword evidence="5 6" id="KW-0472">Membrane</keyword>
<evidence type="ECO:0000256" key="5">
    <source>
        <dbReference type="ARBA" id="ARBA00023136"/>
    </source>
</evidence>